<evidence type="ECO:0000259" key="2">
    <source>
        <dbReference type="Pfam" id="PF03795"/>
    </source>
</evidence>
<dbReference type="OrthoDB" id="9814407at2"/>
<gene>
    <name evidence="3" type="ORF">H740_09931</name>
</gene>
<dbReference type="InterPro" id="IPR011008">
    <property type="entry name" value="Dimeric_a/b-barrel"/>
</dbReference>
<accession>M3GWG8</accession>
<dbReference type="Proteomes" id="UP000011782">
    <property type="component" value="Unassembled WGS sequence"/>
</dbReference>
<reference evidence="3 4" key="1">
    <citation type="submission" date="2013-02" db="EMBL/GenBank/DDBJ databases">
        <title>Co-occurrence of anaerobic bacteria in colorectal carcinomas.</title>
        <authorList>
            <person name="Holt R.A."/>
            <person name="Warren R.L."/>
            <person name="Allen-Vercoe E."/>
            <person name="Pleasance S."/>
            <person name="Freeman D.J."/>
            <person name="Watson P."/>
            <person name="Moore R."/>
            <person name="Cochrane K."/>
        </authorList>
    </citation>
    <scope>NUCLEOTIDE SEQUENCE [LARGE SCALE GENOMIC DNA]</scope>
    <source>
        <strain evidence="3 4">CC57C</strain>
    </source>
</reference>
<comment type="similarity">
    <text evidence="1">Belongs to the YciI family.</text>
</comment>
<dbReference type="PANTHER" id="PTHR37828:SF1">
    <property type="entry name" value="YCII-RELATED DOMAIN-CONTAINING PROTEIN"/>
    <property type="match status" value="1"/>
</dbReference>
<dbReference type="AlphaFoldDB" id="M3GWG8"/>
<dbReference type="STRING" id="1073353.H740_09931"/>
<proteinExistence type="inferred from homology"/>
<comment type="caution">
    <text evidence="3">The sequence shown here is derived from an EMBL/GenBank/DDBJ whole genome shotgun (WGS) entry which is preliminary data.</text>
</comment>
<evidence type="ECO:0000256" key="1">
    <source>
        <dbReference type="ARBA" id="ARBA00007689"/>
    </source>
</evidence>
<evidence type="ECO:0000313" key="3">
    <source>
        <dbReference type="EMBL" id="EMG29790.1"/>
    </source>
</evidence>
<dbReference type="EMBL" id="AOTD01000240">
    <property type="protein sequence ID" value="EMG29790.1"/>
    <property type="molecule type" value="Genomic_DNA"/>
</dbReference>
<dbReference type="Pfam" id="PF03795">
    <property type="entry name" value="YCII"/>
    <property type="match status" value="1"/>
</dbReference>
<protein>
    <recommendedName>
        <fullName evidence="2">YCII-related domain-containing protein</fullName>
    </recommendedName>
</protein>
<evidence type="ECO:0000313" key="4">
    <source>
        <dbReference type="Proteomes" id="UP000011782"/>
    </source>
</evidence>
<dbReference type="SUPFAM" id="SSF54909">
    <property type="entry name" value="Dimeric alpha+beta barrel"/>
    <property type="match status" value="1"/>
</dbReference>
<feature type="domain" description="YCII-related" evidence="2">
    <location>
        <begin position="1"/>
        <end position="82"/>
    </location>
</feature>
<dbReference type="PATRIC" id="fig|1073353.3.peg.2131"/>
<organism evidence="3 4">
    <name type="scientific">Campylobacter showae CC57C</name>
    <dbReference type="NCBI Taxonomy" id="1073353"/>
    <lineage>
        <taxon>Bacteria</taxon>
        <taxon>Pseudomonadati</taxon>
        <taxon>Campylobacterota</taxon>
        <taxon>Epsilonproteobacteria</taxon>
        <taxon>Campylobacterales</taxon>
        <taxon>Campylobacteraceae</taxon>
        <taxon>Campylobacter</taxon>
    </lineage>
</organism>
<dbReference type="PANTHER" id="PTHR37828">
    <property type="entry name" value="GSR2449 PROTEIN"/>
    <property type="match status" value="1"/>
</dbReference>
<dbReference type="InterPro" id="IPR005545">
    <property type="entry name" value="YCII"/>
</dbReference>
<name>M3GWG8_9BACT</name>
<sequence length="96" mass="11025">MFIVNLTYVKELSQVDNFISEHNVFLDKFYAENKFICSGRKIPRSGGIILANIKDRSELDEIIGQDPFFKNGIANYEITEFSPTKFVPGFERLLGE</sequence>
<dbReference type="RefSeq" id="WP_004323137.1">
    <property type="nucleotide sequence ID" value="NZ_AOTD01000240.1"/>
</dbReference>